<feature type="region of interest" description="Disordered" evidence="2">
    <location>
        <begin position="355"/>
        <end position="382"/>
    </location>
</feature>
<dbReference type="Pfam" id="PF13650">
    <property type="entry name" value="Asp_protease_2"/>
    <property type="match status" value="1"/>
</dbReference>
<dbReference type="PANTHER" id="PTHR15503">
    <property type="entry name" value="LDOC1 RELATED"/>
    <property type="match status" value="1"/>
</dbReference>
<feature type="region of interest" description="Disordered" evidence="2">
    <location>
        <begin position="272"/>
        <end position="332"/>
    </location>
</feature>
<keyword evidence="1" id="KW-0175">Coiled coil</keyword>
<dbReference type="GO" id="GO:0004190">
    <property type="term" value="F:aspartic-type endopeptidase activity"/>
    <property type="evidence" value="ECO:0007669"/>
    <property type="project" value="InterPro"/>
</dbReference>
<evidence type="ECO:0000313" key="4">
    <source>
        <dbReference type="EMBL" id="KAL0456566.1"/>
    </source>
</evidence>
<dbReference type="PANTHER" id="PTHR15503:SF45">
    <property type="entry name" value="RNA-DIRECTED DNA POLYMERASE HOMOLOG"/>
    <property type="match status" value="1"/>
</dbReference>
<evidence type="ECO:0000259" key="3">
    <source>
        <dbReference type="Pfam" id="PF03732"/>
    </source>
</evidence>
<reference evidence="4" key="1">
    <citation type="submission" date="2020-06" db="EMBL/GenBank/DDBJ databases">
        <authorList>
            <person name="Li T."/>
            <person name="Hu X."/>
            <person name="Zhang T."/>
            <person name="Song X."/>
            <person name="Zhang H."/>
            <person name="Dai N."/>
            <person name="Sheng W."/>
            <person name="Hou X."/>
            <person name="Wei L."/>
        </authorList>
    </citation>
    <scope>NUCLEOTIDE SEQUENCE</scope>
    <source>
        <strain evidence="4">KEN1</strain>
        <tissue evidence="4">Leaf</tissue>
    </source>
</reference>
<sequence>MGPRRDAVIRSSSSAANMVGQDPESPRREASPSGQAAIPEDETSRLTETVMNLEEKVSSLEAVITELNCELEDCRQVIQELASAFGVGGIADMQRDMEQMSIQIELLQRAVSNTPVVAHDAGAKLRIPEPKAYGGIHDANEVENFLFDMEQYFLPPMLRMRRGRGIRCDWIPRLLRGAIRVQFFPENVEYNARRALQKLEHTGSMQDYVKSFSTLMLDIRDMPEKDKLFTFMEGLKPWTRLELKRQRVTDLGSIMAAAERLTDFVLETQKDRQTTSNLVQNKTGRAKSFRSNSNRCGGDRKPHAQTGSQGSSNRNKPQENRQGAPQRSTGCFLCNGPPRYRDCPKKQLLNALTTFTDKASPAKPVEPQASASGGNDSEEDEDNLGVISQWCNTLSHQVAAKKMMPPRLGKTAPALTGSHPKEEAQPQNPRKKELMFVDVKIHGKPIRAMVDTGVTHNYLASAEVERFGLVLEKRVG</sequence>
<name>A0AAW2XWI7_9LAMI</name>
<proteinExistence type="predicted"/>
<protein>
    <recommendedName>
        <fullName evidence="3">Retrotransposon gag domain-containing protein</fullName>
    </recommendedName>
</protein>
<evidence type="ECO:0000256" key="1">
    <source>
        <dbReference type="SAM" id="Coils"/>
    </source>
</evidence>
<dbReference type="AlphaFoldDB" id="A0AAW2XWI7"/>
<dbReference type="Gene3D" id="2.40.70.10">
    <property type="entry name" value="Acid Proteases"/>
    <property type="match status" value="1"/>
</dbReference>
<feature type="coiled-coil region" evidence="1">
    <location>
        <begin position="43"/>
        <end position="110"/>
    </location>
</feature>
<dbReference type="InterPro" id="IPR021109">
    <property type="entry name" value="Peptidase_aspartic_dom_sf"/>
</dbReference>
<dbReference type="InterPro" id="IPR032567">
    <property type="entry name" value="RTL1-rel"/>
</dbReference>
<evidence type="ECO:0000256" key="2">
    <source>
        <dbReference type="SAM" id="MobiDB-lite"/>
    </source>
</evidence>
<feature type="compositionally biased region" description="Polar residues" evidence="2">
    <location>
        <begin position="274"/>
        <end position="295"/>
    </location>
</feature>
<accession>A0AAW2XWI7</accession>
<organism evidence="4">
    <name type="scientific">Sesamum latifolium</name>
    <dbReference type="NCBI Taxonomy" id="2727402"/>
    <lineage>
        <taxon>Eukaryota</taxon>
        <taxon>Viridiplantae</taxon>
        <taxon>Streptophyta</taxon>
        <taxon>Embryophyta</taxon>
        <taxon>Tracheophyta</taxon>
        <taxon>Spermatophyta</taxon>
        <taxon>Magnoliopsida</taxon>
        <taxon>eudicotyledons</taxon>
        <taxon>Gunneridae</taxon>
        <taxon>Pentapetalae</taxon>
        <taxon>asterids</taxon>
        <taxon>lamiids</taxon>
        <taxon>Lamiales</taxon>
        <taxon>Pedaliaceae</taxon>
        <taxon>Sesamum</taxon>
    </lineage>
</organism>
<feature type="region of interest" description="Disordered" evidence="2">
    <location>
        <begin position="406"/>
        <end position="430"/>
    </location>
</feature>
<dbReference type="SUPFAM" id="SSF50630">
    <property type="entry name" value="Acid proteases"/>
    <property type="match status" value="1"/>
</dbReference>
<dbReference type="GO" id="GO:0006508">
    <property type="term" value="P:proteolysis"/>
    <property type="evidence" value="ECO:0007669"/>
    <property type="project" value="InterPro"/>
</dbReference>
<dbReference type="InterPro" id="IPR001969">
    <property type="entry name" value="Aspartic_peptidase_AS"/>
</dbReference>
<dbReference type="InterPro" id="IPR005162">
    <property type="entry name" value="Retrotrans_gag_dom"/>
</dbReference>
<feature type="region of interest" description="Disordered" evidence="2">
    <location>
        <begin position="1"/>
        <end position="41"/>
    </location>
</feature>
<gene>
    <name evidence="4" type="ORF">Slati_0995800</name>
</gene>
<dbReference type="Pfam" id="PF03732">
    <property type="entry name" value="Retrotrans_gag"/>
    <property type="match status" value="1"/>
</dbReference>
<feature type="compositionally biased region" description="Polar residues" evidence="2">
    <location>
        <begin position="305"/>
        <end position="329"/>
    </location>
</feature>
<dbReference type="EMBL" id="JACGWN010000003">
    <property type="protein sequence ID" value="KAL0456566.1"/>
    <property type="molecule type" value="Genomic_DNA"/>
</dbReference>
<comment type="caution">
    <text evidence="4">The sequence shown here is derived from an EMBL/GenBank/DDBJ whole genome shotgun (WGS) entry which is preliminary data.</text>
</comment>
<feature type="compositionally biased region" description="Basic and acidic residues" evidence="2">
    <location>
        <begin position="419"/>
        <end position="430"/>
    </location>
</feature>
<dbReference type="PROSITE" id="PS00141">
    <property type="entry name" value="ASP_PROTEASE"/>
    <property type="match status" value="1"/>
</dbReference>
<feature type="domain" description="Retrotransposon gag" evidence="3">
    <location>
        <begin position="176"/>
        <end position="237"/>
    </location>
</feature>
<reference evidence="4" key="2">
    <citation type="journal article" date="2024" name="Plant">
        <title>Genomic evolution and insights into agronomic trait innovations of Sesamum species.</title>
        <authorList>
            <person name="Miao H."/>
            <person name="Wang L."/>
            <person name="Qu L."/>
            <person name="Liu H."/>
            <person name="Sun Y."/>
            <person name="Le M."/>
            <person name="Wang Q."/>
            <person name="Wei S."/>
            <person name="Zheng Y."/>
            <person name="Lin W."/>
            <person name="Duan Y."/>
            <person name="Cao H."/>
            <person name="Xiong S."/>
            <person name="Wang X."/>
            <person name="Wei L."/>
            <person name="Li C."/>
            <person name="Ma Q."/>
            <person name="Ju M."/>
            <person name="Zhao R."/>
            <person name="Li G."/>
            <person name="Mu C."/>
            <person name="Tian Q."/>
            <person name="Mei H."/>
            <person name="Zhang T."/>
            <person name="Gao T."/>
            <person name="Zhang H."/>
        </authorList>
    </citation>
    <scope>NUCLEOTIDE SEQUENCE</scope>
    <source>
        <strain evidence="4">KEN1</strain>
    </source>
</reference>